<evidence type="ECO:0000313" key="4">
    <source>
        <dbReference type="EMBL" id="KAF3506165.1"/>
    </source>
</evidence>
<proteinExistence type="inferred from homology"/>
<keyword evidence="3" id="KW-0808">Transferase</keyword>
<dbReference type="AlphaFoldDB" id="A0A8S9NV94"/>
<dbReference type="GO" id="GO:0080043">
    <property type="term" value="F:quercetin 3-O-glucosyltransferase activity"/>
    <property type="evidence" value="ECO:0007669"/>
    <property type="project" value="TreeGrafter"/>
</dbReference>
<comment type="caution">
    <text evidence="4">The sequence shown here is derived from an EMBL/GenBank/DDBJ whole genome shotgun (WGS) entry which is preliminary data.</text>
</comment>
<evidence type="ECO:0000313" key="5">
    <source>
        <dbReference type="Proteomes" id="UP000712600"/>
    </source>
</evidence>
<dbReference type="PANTHER" id="PTHR11926">
    <property type="entry name" value="GLUCOSYL/GLUCURONOSYL TRANSFERASES"/>
    <property type="match status" value="1"/>
</dbReference>
<dbReference type="PANTHER" id="PTHR11926:SF1333">
    <property type="entry name" value="(RAPE) HYPOTHETICAL PROTEIN"/>
    <property type="match status" value="1"/>
</dbReference>
<evidence type="ECO:0000256" key="2">
    <source>
        <dbReference type="ARBA" id="ARBA00022676"/>
    </source>
</evidence>
<gene>
    <name evidence="4" type="ORF">F2Q69_00000975</name>
</gene>
<organism evidence="4 5">
    <name type="scientific">Brassica cretica</name>
    <name type="common">Mustard</name>
    <dbReference type="NCBI Taxonomy" id="69181"/>
    <lineage>
        <taxon>Eukaryota</taxon>
        <taxon>Viridiplantae</taxon>
        <taxon>Streptophyta</taxon>
        <taxon>Embryophyta</taxon>
        <taxon>Tracheophyta</taxon>
        <taxon>Spermatophyta</taxon>
        <taxon>Magnoliopsida</taxon>
        <taxon>eudicotyledons</taxon>
        <taxon>Gunneridae</taxon>
        <taxon>Pentapetalae</taxon>
        <taxon>rosids</taxon>
        <taxon>malvids</taxon>
        <taxon>Brassicales</taxon>
        <taxon>Brassicaceae</taxon>
        <taxon>Brassiceae</taxon>
        <taxon>Brassica</taxon>
    </lineage>
</organism>
<evidence type="ECO:0000256" key="3">
    <source>
        <dbReference type="ARBA" id="ARBA00022679"/>
    </source>
</evidence>
<dbReference type="FunFam" id="3.40.50.2000:FF:000040">
    <property type="entry name" value="UDP-glycosyltransferase 76C1"/>
    <property type="match status" value="1"/>
</dbReference>
<dbReference type="CDD" id="cd03784">
    <property type="entry name" value="GT1_Gtf-like"/>
    <property type="match status" value="1"/>
</dbReference>
<keyword evidence="2" id="KW-0328">Glycosyltransferase</keyword>
<dbReference type="Proteomes" id="UP000712600">
    <property type="component" value="Unassembled WGS sequence"/>
</dbReference>
<evidence type="ECO:0008006" key="6">
    <source>
        <dbReference type="Google" id="ProtNLM"/>
    </source>
</evidence>
<dbReference type="Gene3D" id="3.40.50.2000">
    <property type="entry name" value="Glycogen Phosphorylase B"/>
    <property type="match status" value="2"/>
</dbReference>
<dbReference type="GO" id="GO:0080044">
    <property type="term" value="F:quercetin 7-O-glucosyltransferase activity"/>
    <property type="evidence" value="ECO:0007669"/>
    <property type="project" value="TreeGrafter"/>
</dbReference>
<evidence type="ECO:0000256" key="1">
    <source>
        <dbReference type="ARBA" id="ARBA00009995"/>
    </source>
</evidence>
<dbReference type="SUPFAM" id="SSF53756">
    <property type="entry name" value="UDP-Glycosyltransferase/glycogen phosphorylase"/>
    <property type="match status" value="1"/>
</dbReference>
<accession>A0A8S9NV94</accession>
<name>A0A8S9NV94_BRACR</name>
<dbReference type="EMBL" id="QGKX02001521">
    <property type="protein sequence ID" value="KAF3506165.1"/>
    <property type="molecule type" value="Genomic_DNA"/>
</dbReference>
<dbReference type="InterPro" id="IPR002213">
    <property type="entry name" value="UDP_glucos_trans"/>
</dbReference>
<sequence length="389" mass="43481">MDEKQVKKRRIVLVPVPAQGHVTPIMQLGKALHSKGFSITVIQTQYNRVSSSQDFSDFQFITIPGTLTESDLQNLGALQFLIKLNQICEASFKHCFGQLLQEQVSRDDIACVIYDEYMYFSAAAFKEFQLPSVIFSTTNATAFVCRSALSKFNADKFLIDMKDPEVQNSLFPGLDPLRYKDLPTSAFGTLDDSINLYSEAVNTRTASAVIINSASCLESSGLSNSNQPFLWVIRPGSVPGSEWTESLPEEFSKLVSERGYIVKWAPQMEVLRHRAVGGFWSHCGWNSTLESIGEGVPMICRPITGDQKVNARYVESVWRIGIRLEGELEKETVERVVKRLIVGEEGADMRKRAIDLKEKLEASVRSGGSSCSSLDNFVKSLKTKNFMQQ</sequence>
<reference evidence="4" key="1">
    <citation type="submission" date="2019-12" db="EMBL/GenBank/DDBJ databases">
        <title>Genome sequencing and annotation of Brassica cretica.</title>
        <authorList>
            <person name="Studholme D.J."/>
            <person name="Sarris P."/>
        </authorList>
    </citation>
    <scope>NUCLEOTIDE SEQUENCE</scope>
    <source>
        <strain evidence="4">PFS-109/04</strain>
        <tissue evidence="4">Leaf</tissue>
    </source>
</reference>
<dbReference type="Pfam" id="PF00201">
    <property type="entry name" value="UDPGT"/>
    <property type="match status" value="1"/>
</dbReference>
<protein>
    <recommendedName>
        <fullName evidence="6">UDP-glycosyltransferases domain-containing protein</fullName>
    </recommendedName>
</protein>
<comment type="similarity">
    <text evidence="1">Belongs to the UDP-glycosyltransferase family.</text>
</comment>